<dbReference type="Gene3D" id="3.40.50.300">
    <property type="entry name" value="P-loop containing nucleotide triphosphate hydrolases"/>
    <property type="match status" value="2"/>
</dbReference>
<keyword evidence="1" id="KW-1003">Cell membrane</keyword>
<dbReference type="PANTHER" id="PTHR43790:SF4">
    <property type="entry name" value="GUANOSINE IMPORT ATP-BINDING PROTEIN NUPO"/>
    <property type="match status" value="1"/>
</dbReference>
<dbReference type="InterPro" id="IPR050107">
    <property type="entry name" value="ABC_carbohydrate_import_ATPase"/>
</dbReference>
<feature type="domain" description="ABC transporter" evidence="6">
    <location>
        <begin position="273"/>
        <end position="516"/>
    </location>
</feature>
<gene>
    <name evidence="7" type="ORF">HHL11_02820</name>
</gene>
<keyword evidence="2" id="KW-0813">Transport</keyword>
<dbReference type="GO" id="GO:0016887">
    <property type="term" value="F:ATP hydrolysis activity"/>
    <property type="evidence" value="ECO:0007669"/>
    <property type="project" value="InterPro"/>
</dbReference>
<keyword evidence="1" id="KW-0472">Membrane</keyword>
<keyword evidence="4" id="KW-0547">Nucleotide-binding</keyword>
<keyword evidence="3" id="KW-0677">Repeat</keyword>
<organism evidence="7 8">
    <name type="scientific">Ramlibacter agri</name>
    <dbReference type="NCBI Taxonomy" id="2728837"/>
    <lineage>
        <taxon>Bacteria</taxon>
        <taxon>Pseudomonadati</taxon>
        <taxon>Pseudomonadota</taxon>
        <taxon>Betaproteobacteria</taxon>
        <taxon>Burkholderiales</taxon>
        <taxon>Comamonadaceae</taxon>
        <taxon>Ramlibacter</taxon>
    </lineage>
</organism>
<dbReference type="RefSeq" id="WP_169416913.1">
    <property type="nucleotide sequence ID" value="NZ_JABBFX010000001.1"/>
</dbReference>
<dbReference type="InterPro" id="IPR003439">
    <property type="entry name" value="ABC_transporter-like_ATP-bd"/>
</dbReference>
<dbReference type="Pfam" id="PF00005">
    <property type="entry name" value="ABC_tran"/>
    <property type="match status" value="2"/>
</dbReference>
<evidence type="ECO:0000259" key="6">
    <source>
        <dbReference type="PROSITE" id="PS50893"/>
    </source>
</evidence>
<dbReference type="CDD" id="cd03216">
    <property type="entry name" value="ABC_Carb_Monos_I"/>
    <property type="match status" value="1"/>
</dbReference>
<evidence type="ECO:0000256" key="1">
    <source>
        <dbReference type="ARBA" id="ARBA00022475"/>
    </source>
</evidence>
<dbReference type="PROSITE" id="PS50893">
    <property type="entry name" value="ABC_TRANSPORTER_2"/>
    <property type="match status" value="2"/>
</dbReference>
<dbReference type="InterPro" id="IPR027417">
    <property type="entry name" value="P-loop_NTPase"/>
</dbReference>
<evidence type="ECO:0000256" key="3">
    <source>
        <dbReference type="ARBA" id="ARBA00022737"/>
    </source>
</evidence>
<dbReference type="GO" id="GO:0005524">
    <property type="term" value="F:ATP binding"/>
    <property type="evidence" value="ECO:0007669"/>
    <property type="project" value="UniProtKB-KW"/>
</dbReference>
<protein>
    <submittedName>
        <fullName evidence="7">ABC transporter ATP-binding protein</fullName>
    </submittedName>
</protein>
<evidence type="ECO:0000256" key="2">
    <source>
        <dbReference type="ARBA" id="ARBA00022597"/>
    </source>
</evidence>
<dbReference type="InterPro" id="IPR017871">
    <property type="entry name" value="ABC_transporter-like_CS"/>
</dbReference>
<proteinExistence type="predicted"/>
<comment type="caution">
    <text evidence="7">The sequence shown here is derived from an EMBL/GenBank/DDBJ whole genome shotgun (WGS) entry which is preliminary data.</text>
</comment>
<dbReference type="SMART" id="SM00382">
    <property type="entry name" value="AAA"/>
    <property type="match status" value="1"/>
</dbReference>
<evidence type="ECO:0000313" key="7">
    <source>
        <dbReference type="EMBL" id="NML42667.1"/>
    </source>
</evidence>
<evidence type="ECO:0000313" key="8">
    <source>
        <dbReference type="Proteomes" id="UP000541185"/>
    </source>
</evidence>
<evidence type="ECO:0000256" key="5">
    <source>
        <dbReference type="ARBA" id="ARBA00022840"/>
    </source>
</evidence>
<keyword evidence="8" id="KW-1185">Reference proteome</keyword>
<dbReference type="PANTHER" id="PTHR43790">
    <property type="entry name" value="CARBOHYDRATE TRANSPORT ATP-BINDING PROTEIN MG119-RELATED"/>
    <property type="match status" value="1"/>
</dbReference>
<dbReference type="AlphaFoldDB" id="A0A848GWZ3"/>
<dbReference type="CDD" id="cd03215">
    <property type="entry name" value="ABC_Carb_Monos_II"/>
    <property type="match status" value="1"/>
</dbReference>
<feature type="domain" description="ABC transporter" evidence="6">
    <location>
        <begin position="15"/>
        <end position="250"/>
    </location>
</feature>
<keyword evidence="2" id="KW-0762">Sugar transport</keyword>
<accession>A0A848GWZ3</accession>
<dbReference type="PROSITE" id="PS00211">
    <property type="entry name" value="ABC_TRANSPORTER_1"/>
    <property type="match status" value="1"/>
</dbReference>
<evidence type="ECO:0000256" key="4">
    <source>
        <dbReference type="ARBA" id="ARBA00022741"/>
    </source>
</evidence>
<keyword evidence="5 7" id="KW-0067">ATP-binding</keyword>
<dbReference type="Proteomes" id="UP000541185">
    <property type="component" value="Unassembled WGS sequence"/>
</dbReference>
<reference evidence="7 8" key="1">
    <citation type="submission" date="2020-04" db="EMBL/GenBank/DDBJ databases">
        <title>Ramlibacter sp. G-1-2-2 isolated from soil.</title>
        <authorList>
            <person name="Dahal R.H."/>
        </authorList>
    </citation>
    <scope>NUCLEOTIDE SEQUENCE [LARGE SCALE GENOMIC DNA]</scope>
    <source>
        <strain evidence="7 8">G-1-2-2</strain>
    </source>
</reference>
<dbReference type="SUPFAM" id="SSF52540">
    <property type="entry name" value="P-loop containing nucleoside triphosphate hydrolases"/>
    <property type="match status" value="2"/>
</dbReference>
<dbReference type="EMBL" id="JABBFX010000001">
    <property type="protein sequence ID" value="NML42667.1"/>
    <property type="molecule type" value="Genomic_DNA"/>
</dbReference>
<sequence length="535" mass="57407">MRVDPLPPPTGAMALETYELTKRFGSFTALDGVSLKVAPGSVHALLGENGAGKSTLVKCIAGFHRAEHGSIVTDGREQDIANPVVARGLGIGMVYQHFTLAPGMTVAENLLLAGGAVPGVIAWRRQREALESFLATTPFRLDLDARPIALAAGEKQKLELLKQLYLKPRLLILDEPTSVLTPQEADEVLGHVRAFARAGLCTVLIITHKFREVMAYADDVTVLRRGRQVHQCAVRDTDPPRLAQAMVGDAQVAQADVRPRAPCRPAVAARPALEVDALDVMGDRGTLAVRGLSLAVRPGEILGLAGVSGNGQRELVEALVGQRERAGGRVRVRGEPYAARRGENHRLQVRSLPEEPLRNACVGDLSVAENMALRDFDRAPLAAAGVLHFSRWRERAREWITAYGIKTRGEDAPMRSLSGGNVQRAVLARELAGEISVLIAANPVFGLDFAAVAEIHARIRGVRERGGAVLLISEDLDELLELADRIAVMSEGRIAYECDAASAERQVLGAHMGGGHHAPAAALPQVVEQEEEVAA</sequence>
<name>A0A848GWZ3_9BURK</name>
<dbReference type="InterPro" id="IPR003593">
    <property type="entry name" value="AAA+_ATPase"/>
</dbReference>